<feature type="domain" description="Colicin E3-like ribonuclease" evidence="5">
    <location>
        <begin position="2128"/>
        <end position="2197"/>
    </location>
</feature>
<keyword evidence="3" id="KW-0472">Membrane</keyword>
<keyword evidence="3" id="KW-1133">Transmembrane helix</keyword>
<feature type="transmembrane region" description="Helical" evidence="3">
    <location>
        <begin position="2074"/>
        <end position="2107"/>
    </location>
</feature>
<dbReference type="NCBIfam" id="TIGR01643">
    <property type="entry name" value="YD_repeat_2x"/>
    <property type="match status" value="5"/>
</dbReference>
<dbReference type="EMBL" id="JBDZYD010000009">
    <property type="protein sequence ID" value="MEQ0562315.1"/>
    <property type="molecule type" value="Genomic_DNA"/>
</dbReference>
<dbReference type="InterPro" id="IPR033803">
    <property type="entry name" value="CBD-like_Golvesin-Xly"/>
</dbReference>
<dbReference type="InterPro" id="IPR022385">
    <property type="entry name" value="Rhs_assc_core"/>
</dbReference>
<evidence type="ECO:0000259" key="5">
    <source>
        <dbReference type="Pfam" id="PF09000"/>
    </source>
</evidence>
<evidence type="ECO:0000259" key="6">
    <source>
        <dbReference type="Pfam" id="PF20148"/>
    </source>
</evidence>
<dbReference type="Pfam" id="PF05593">
    <property type="entry name" value="RHS_repeat"/>
    <property type="match status" value="3"/>
</dbReference>
<dbReference type="InterPro" id="IPR031325">
    <property type="entry name" value="RHS_repeat"/>
</dbReference>
<feature type="domain" description="Golvesin/Xly CBD-like" evidence="8">
    <location>
        <begin position="871"/>
        <end position="948"/>
    </location>
</feature>
<dbReference type="SUPFAM" id="SSF63840">
    <property type="entry name" value="Ribonuclease domain of colicin E3"/>
    <property type="match status" value="1"/>
</dbReference>
<evidence type="ECO:0000259" key="7">
    <source>
        <dbReference type="Pfam" id="PF25023"/>
    </source>
</evidence>
<feature type="domain" description="DUF6531" evidence="6">
    <location>
        <begin position="1008"/>
        <end position="1093"/>
    </location>
</feature>
<feature type="signal peptide" evidence="4">
    <location>
        <begin position="1"/>
        <end position="34"/>
    </location>
</feature>
<dbReference type="NCBIfam" id="TIGR03696">
    <property type="entry name" value="Rhs_assc_core"/>
    <property type="match status" value="1"/>
</dbReference>
<feature type="chain" id="PRO_5046081859" evidence="4">
    <location>
        <begin position="35"/>
        <end position="2200"/>
    </location>
</feature>
<dbReference type="Pfam" id="PF20148">
    <property type="entry name" value="DUF6531"/>
    <property type="match status" value="1"/>
</dbReference>
<dbReference type="InterPro" id="IPR056823">
    <property type="entry name" value="TEN-like_YD-shell"/>
</dbReference>
<sequence>MPRKSAPAARPRSSWIAALLPAVLLAAGVSPAEAAPARAAAVTAKPGGTAADFGPGAAASADVLVDGFGDGAGYHLQVAREKSGFAWQDLAVLRPAGLDDESWTGYQCVSGDGKFAAVAILPRTAVNLNTARDHGAFAYSVDLSSGAVRPVAAGVGLKYHSPGCGTGDDAVFTLNPGTDQARTQLLTVDLPTGKVLSKSTVDGQVTSAVPTGEGVVGAAGPTLVKVDGKGKLQRIAQLDGAAYELRPAADGGVDFLTLHSGAPAAGIRHAKDGRVTKLGSGPAASLRLFQGRAGRTVVGGAERVEPGTALVQVKTAALPKGVTAVSLDGDAAIGPAADPLRAEPVLLATKTGAVLSRPRAAARAVPDTSVAQFVPEGAGKEPRPRVGKPEPKGDTAPTKTTQAQPQATQAQTPACSVPRLDRNRQVPQPSPEQLSWAVQMAQQNLLTGSLGRPANFANLGLNPYASNSDFPKIPLKHPDGDTWDSVPRSVMQAIMAQESNYSQASWHAIPGMAGGPLVADYYGAHGDIVSIDYGSADCGYGVTQVTTGMRAGDNSSYSPNGQTKIAVDYEENIAAGLQILQSIWNQLYDAGITANGGNPRYLENWYLAAWAYNSGIQPNAANGNTTGCTPGPSCTGPSGTWGLGWTNNPANLDYPPNRRPYLQDTYDDAKHPSSWPYQERVMGWMGSPIIRGGVRAFAPPDYRGGANWLRIPPTTTFCSPDNRCDPNATNPTNPGASHCMLDSFQCWWHQPVTWVNNCAANCAVSSYSVGAGSTEPRVANPHPPTCALDGKVPDAGNGPPIIVDEQPSPPVNLAGCGAANWSNGGTFDYAYGTNSAGDPIGAVDTHQLSSGFGGRILFTHTEDGSNPALINTGTWTPNLPKLQYYKIKIHIPALGASATNVVYQINPGGGVSPWKIRVNQHWDSEEWVTIGTFAMQNGGNVQLSNKSTTLPGAGDLLYNFDVAYDAVAFIPMGGTPGAPIGGPPGIQDAPNGSNPAFVQCGCSRRTEGDPVDTATGYFGETFTDLATPGRGAPLKFTRTYASALADPNGPGKALAADGPFGWGWTYSYNASARTDGATGNVTLRQEDGSSVTFLNTSGSYAPSAPRYDATLVKSGSTYVFTRRGKDVFTFDVATGRLLSQTDLAGTKANPPYATTLAYDGAGHLSTITEPAGRKYTLTWTGSHITALEDTAGRKVTYGYDAAGNLTDVYGVGTTRTPSLKDDDHTVFGYAPDTHLMTTLRTPRHFGSTATPVPVTTNVYDSAQRVKTQTDPTGHTTTFTYGPDGGLQAGQTQVTDPTGRKTLYTYANGLLVSETKGAGGPDAGTWSYTYDPVTLGVSTLSDPNGHTRTFSYDDHGNLVSAGDANGFTTAFAYDDHGNLLTSIDPRGVRTTNGYDEPGHLPAGAAGERVLTSTTVAGQDAARRTEFFHDDAAHPADRSRVLDAGGNTTTHAYDAFGNVVATTDPEGGKLQFGYDTGTGRVTSIVSPSGSAAGVGPGCVPPAKGCSAVRYDAQGHVTGTTDPLGNTTATGFDADGNKVSYTDELKKTTQFAFDATGRPVKTTRPDGTTEVLEYHPDGTVAAQVDGLNRRTVFGYDGQGRRTVVTDPDNRSTTTKLDGVGNPLTVTDPAGRVTTNGYDATDHLTSVSYSDGVTPKVTYGYNAAGQRTSMTDGTGTTTWDLNAFGEPVGITRGSGAKIGYEYDKTGHPTAITYPGGAAQKVVQTFDKAGRLATVTDWNANRTGFGYGPDGDLKTTTYPNGTVVTNGFDDSGTLTSSTLKAGTATLASLTYGRDAAHKLSGLTPSGLPGAAQTYGYSPRGQLASATTGAATAQYKVDAADNPVGLGAATLAFDPANQLCWTLPSGTVANPDCAAPPSGATKYEFDSQGNRKKATPATGAATAYGYDQANRLTSVTGPSNATYRYDGDGLRTGKTVGTASTAFTWGAGPVPNLLSDGTSSYVYGPNGAPIAQLGSGSTLWFFHDQIGSTRALTDNAGKIAGTYSYAEYGASTHGGTAATPLQYAGQYTDAETGFVYLRARFYDPATAQFLTVDPQFEQTDSRYAYAEGDPLNKVDPDGKWAFLAALLAPAAAISLLATAVAVVIVVVVVVAIIDKAVDYYAASSNRSNAHQPVPPPTSLPGLGNPARVSPKNGRARWEDKKKIYEWDSKKGEVECYRKSDEEHLGGFDPDTGDQTSKPVKNRRPGR</sequence>
<evidence type="ECO:0000313" key="10">
    <source>
        <dbReference type="Proteomes" id="UP001440984"/>
    </source>
</evidence>
<reference evidence="9 10" key="1">
    <citation type="submission" date="2024-05" db="EMBL/GenBank/DDBJ databases">
        <authorList>
            <person name="Zhao H."/>
            <person name="Xu Y."/>
            <person name="Lin S."/>
            <person name="Spain J.C."/>
            <person name="Zhou N.-Y."/>
        </authorList>
    </citation>
    <scope>NUCLEOTIDE SEQUENCE [LARGE SCALE GENOMIC DNA]</scope>
    <source>
        <strain evidence="9 10">NEAU-NG30</strain>
    </source>
</reference>
<dbReference type="PANTHER" id="PTHR32305">
    <property type="match status" value="1"/>
</dbReference>
<name>A0ABV0LJ46_9PSEU</name>
<keyword evidence="3" id="KW-0812">Transmembrane</keyword>
<protein>
    <submittedName>
        <fullName evidence="9">Colicin E3/pyocin S6 family cytotoxin</fullName>
    </submittedName>
</protein>
<dbReference type="Pfam" id="PF25023">
    <property type="entry name" value="TEN_YD-shell"/>
    <property type="match status" value="2"/>
</dbReference>
<evidence type="ECO:0000256" key="4">
    <source>
        <dbReference type="SAM" id="SignalP"/>
    </source>
</evidence>
<accession>A0ABV0LJ46</accession>
<keyword evidence="1" id="KW-0677">Repeat</keyword>
<feature type="compositionally biased region" description="Basic and acidic residues" evidence="2">
    <location>
        <begin position="378"/>
        <end position="393"/>
    </location>
</feature>
<feature type="region of interest" description="Disordered" evidence="2">
    <location>
        <begin position="1268"/>
        <end position="1294"/>
    </location>
</feature>
<dbReference type="RefSeq" id="WP_348953797.1">
    <property type="nucleotide sequence ID" value="NZ_JBDZYD010000009.1"/>
</dbReference>
<dbReference type="Pfam" id="PF09000">
    <property type="entry name" value="Cytotoxic"/>
    <property type="match status" value="1"/>
</dbReference>
<keyword evidence="4" id="KW-0732">Signal</keyword>
<feature type="domain" description="Teneurin-like YD-shell" evidence="7">
    <location>
        <begin position="1807"/>
        <end position="2053"/>
    </location>
</feature>
<evidence type="ECO:0000256" key="2">
    <source>
        <dbReference type="SAM" id="MobiDB-lite"/>
    </source>
</evidence>
<comment type="caution">
    <text evidence="9">The sequence shown here is derived from an EMBL/GenBank/DDBJ whole genome shotgun (WGS) entry which is preliminary data.</text>
</comment>
<feature type="region of interest" description="Disordered" evidence="2">
    <location>
        <begin position="2175"/>
        <end position="2200"/>
    </location>
</feature>
<dbReference type="PANTHER" id="PTHR32305:SF15">
    <property type="entry name" value="PROTEIN RHSA-RELATED"/>
    <property type="match status" value="1"/>
</dbReference>
<dbReference type="Gene3D" id="3.10.380.10">
    <property type="entry name" value="Colicin E3-like ribonuclease domain"/>
    <property type="match status" value="1"/>
</dbReference>
<dbReference type="InterPro" id="IPR036725">
    <property type="entry name" value="ColE3_ribonuclease_sf"/>
</dbReference>
<dbReference type="Gene3D" id="1.10.530.10">
    <property type="match status" value="1"/>
</dbReference>
<evidence type="ECO:0000313" key="9">
    <source>
        <dbReference type="EMBL" id="MEQ0562315.1"/>
    </source>
</evidence>
<evidence type="ECO:0000256" key="3">
    <source>
        <dbReference type="SAM" id="Phobius"/>
    </source>
</evidence>
<gene>
    <name evidence="9" type="ORF">ABJI51_24795</name>
</gene>
<dbReference type="Pfam" id="PF25275">
    <property type="entry name" value="Golvesin_C"/>
    <property type="match status" value="1"/>
</dbReference>
<evidence type="ECO:0000259" key="8">
    <source>
        <dbReference type="Pfam" id="PF25275"/>
    </source>
</evidence>
<dbReference type="InterPro" id="IPR009105">
    <property type="entry name" value="Colicin_E3_ribonuclease"/>
</dbReference>
<dbReference type="InterPro" id="IPR045351">
    <property type="entry name" value="DUF6531"/>
</dbReference>
<organism evidence="9 10">
    <name type="scientific">Amycolatopsis melonis</name>
    <dbReference type="NCBI Taxonomy" id="3156488"/>
    <lineage>
        <taxon>Bacteria</taxon>
        <taxon>Bacillati</taxon>
        <taxon>Actinomycetota</taxon>
        <taxon>Actinomycetes</taxon>
        <taxon>Pseudonocardiales</taxon>
        <taxon>Pseudonocardiaceae</taxon>
        <taxon>Amycolatopsis</taxon>
    </lineage>
</organism>
<evidence type="ECO:0000256" key="1">
    <source>
        <dbReference type="ARBA" id="ARBA00022737"/>
    </source>
</evidence>
<keyword evidence="10" id="KW-1185">Reference proteome</keyword>
<dbReference type="InterPro" id="IPR050708">
    <property type="entry name" value="T6SS_VgrG/RHS"/>
</dbReference>
<dbReference type="Proteomes" id="UP001440984">
    <property type="component" value="Unassembled WGS sequence"/>
</dbReference>
<feature type="region of interest" description="Disordered" evidence="2">
    <location>
        <begin position="2118"/>
        <end position="2149"/>
    </location>
</feature>
<feature type="domain" description="Teneurin-like YD-shell" evidence="7">
    <location>
        <begin position="1590"/>
        <end position="1777"/>
    </location>
</feature>
<feature type="region of interest" description="Disordered" evidence="2">
    <location>
        <begin position="357"/>
        <end position="434"/>
    </location>
</feature>
<dbReference type="InterPro" id="IPR006530">
    <property type="entry name" value="YD"/>
</dbReference>
<dbReference type="Gene3D" id="2.180.10.10">
    <property type="entry name" value="RHS repeat-associated core"/>
    <property type="match status" value="3"/>
</dbReference>
<proteinExistence type="predicted"/>
<feature type="compositionally biased region" description="Low complexity" evidence="2">
    <location>
        <begin position="395"/>
        <end position="414"/>
    </location>
</feature>
<feature type="compositionally biased region" description="Polar residues" evidence="2">
    <location>
        <begin position="1268"/>
        <end position="1279"/>
    </location>
</feature>